<accession>A0A251QEJ4</accession>
<dbReference type="GO" id="GO:0000785">
    <property type="term" value="C:chromatin"/>
    <property type="evidence" value="ECO:0000318"/>
    <property type="project" value="GO_Central"/>
</dbReference>
<evidence type="ECO:0000313" key="3">
    <source>
        <dbReference type="EMBL" id="ONI22183.1"/>
    </source>
</evidence>
<dbReference type="InterPro" id="IPR019128">
    <property type="entry name" value="Dcc1"/>
</dbReference>
<dbReference type="GO" id="GO:0031390">
    <property type="term" value="C:Ctf18 RFC-like complex"/>
    <property type="evidence" value="ECO:0000318"/>
    <property type="project" value="GO_Central"/>
</dbReference>
<evidence type="ECO:0000313" key="4">
    <source>
        <dbReference type="Proteomes" id="UP000006882"/>
    </source>
</evidence>
<dbReference type="Gramene" id="ONI22183">
    <property type="protein sequence ID" value="ONI22183"/>
    <property type="gene ID" value="PRUPE_2G112400"/>
</dbReference>
<dbReference type="PANTHER" id="PTHR13395:SF6">
    <property type="entry name" value="SISTER CHROMATID COHESION PROTEIN DCC1"/>
    <property type="match status" value="1"/>
</dbReference>
<dbReference type="Pfam" id="PF09724">
    <property type="entry name" value="Dcc1"/>
    <property type="match status" value="2"/>
</dbReference>
<dbReference type="eggNOG" id="KOG0798">
    <property type="taxonomic scope" value="Eukaryota"/>
</dbReference>
<dbReference type="GO" id="GO:0000775">
    <property type="term" value="C:chromosome, centromeric region"/>
    <property type="evidence" value="ECO:0000318"/>
    <property type="project" value="GO_Central"/>
</dbReference>
<dbReference type="PANTHER" id="PTHR13395">
    <property type="entry name" value="SISTER CHROMATID COHESION PROTEIN DCC1-RELATED"/>
    <property type="match status" value="1"/>
</dbReference>
<sequence>MLQALLAVGIYGYWRIVDEKYKDRILRMLLHNSVLNDWSLSCLNEDDVVNALESDGFPHKLANHCLHVYGSKMVEGVSTVVYGSWMRGRDASKFRYMLEGEVLIQKLGAETWIQAFSVSSLPYNLAKRFSVLFKECPKWEWKDLQPYIRDLRVPGLSAEGLLLKYTRRTQTNC</sequence>
<dbReference type="GO" id="GO:0034088">
    <property type="term" value="P:maintenance of mitotic sister chromatid cohesion"/>
    <property type="evidence" value="ECO:0000318"/>
    <property type="project" value="GO_Central"/>
</dbReference>
<name>A0A251QEJ4_PRUPE</name>
<dbReference type="GO" id="GO:0006260">
    <property type="term" value="P:DNA replication"/>
    <property type="evidence" value="ECO:0007669"/>
    <property type="project" value="UniProtKB-KW"/>
</dbReference>
<comment type="similarity">
    <text evidence="1">Belongs to the DCC1 family.</text>
</comment>
<organism evidence="3 4">
    <name type="scientific">Prunus persica</name>
    <name type="common">Peach</name>
    <name type="synonym">Amygdalus persica</name>
    <dbReference type="NCBI Taxonomy" id="3760"/>
    <lineage>
        <taxon>Eukaryota</taxon>
        <taxon>Viridiplantae</taxon>
        <taxon>Streptophyta</taxon>
        <taxon>Embryophyta</taxon>
        <taxon>Tracheophyta</taxon>
        <taxon>Spermatophyta</taxon>
        <taxon>Magnoliopsida</taxon>
        <taxon>eudicotyledons</taxon>
        <taxon>Gunneridae</taxon>
        <taxon>Pentapetalae</taxon>
        <taxon>rosids</taxon>
        <taxon>fabids</taxon>
        <taxon>Rosales</taxon>
        <taxon>Rosaceae</taxon>
        <taxon>Amygdaloideae</taxon>
        <taxon>Amygdaleae</taxon>
        <taxon>Prunus</taxon>
    </lineage>
</organism>
<gene>
    <name evidence="3" type="ORF">PRUPE_2G112400</name>
</gene>
<evidence type="ECO:0000256" key="2">
    <source>
        <dbReference type="ARBA" id="ARBA00022705"/>
    </source>
</evidence>
<dbReference type="EMBL" id="CM007652">
    <property type="protein sequence ID" value="ONI22183.1"/>
    <property type="molecule type" value="Genomic_DNA"/>
</dbReference>
<dbReference type="Proteomes" id="UP000006882">
    <property type="component" value="Chromosome G2"/>
</dbReference>
<dbReference type="STRING" id="3760.A0A251QEJ4"/>
<dbReference type="AlphaFoldDB" id="A0A251QEJ4"/>
<keyword evidence="2" id="KW-0235">DNA replication</keyword>
<protein>
    <submittedName>
        <fullName evidence="3">Uncharacterized protein</fullName>
    </submittedName>
</protein>
<keyword evidence="4" id="KW-1185">Reference proteome</keyword>
<evidence type="ECO:0000256" key="1">
    <source>
        <dbReference type="ARBA" id="ARBA00007017"/>
    </source>
</evidence>
<reference evidence="3 4" key="1">
    <citation type="journal article" date="2013" name="Nat. Genet.">
        <title>The high-quality draft genome of peach (Prunus persica) identifies unique patterns of genetic diversity, domestication and genome evolution.</title>
        <authorList>
            <consortium name="International Peach Genome Initiative"/>
            <person name="Verde I."/>
            <person name="Abbott A.G."/>
            <person name="Scalabrin S."/>
            <person name="Jung S."/>
            <person name="Shu S."/>
            <person name="Marroni F."/>
            <person name="Zhebentyayeva T."/>
            <person name="Dettori M.T."/>
            <person name="Grimwood J."/>
            <person name="Cattonaro F."/>
            <person name="Zuccolo A."/>
            <person name="Rossini L."/>
            <person name="Jenkins J."/>
            <person name="Vendramin E."/>
            <person name="Meisel L.A."/>
            <person name="Decroocq V."/>
            <person name="Sosinski B."/>
            <person name="Prochnik S."/>
            <person name="Mitros T."/>
            <person name="Policriti A."/>
            <person name="Cipriani G."/>
            <person name="Dondini L."/>
            <person name="Ficklin S."/>
            <person name="Goodstein D.M."/>
            <person name="Xuan P."/>
            <person name="Del Fabbro C."/>
            <person name="Aramini V."/>
            <person name="Copetti D."/>
            <person name="Gonzalez S."/>
            <person name="Horner D.S."/>
            <person name="Falchi R."/>
            <person name="Lucas S."/>
            <person name="Mica E."/>
            <person name="Maldonado J."/>
            <person name="Lazzari B."/>
            <person name="Bielenberg D."/>
            <person name="Pirona R."/>
            <person name="Miculan M."/>
            <person name="Barakat A."/>
            <person name="Testolin R."/>
            <person name="Stella A."/>
            <person name="Tartarini S."/>
            <person name="Tonutti P."/>
            <person name="Arus P."/>
            <person name="Orellana A."/>
            <person name="Wells C."/>
            <person name="Main D."/>
            <person name="Vizzotto G."/>
            <person name="Silva H."/>
            <person name="Salamini F."/>
            <person name="Schmutz J."/>
            <person name="Morgante M."/>
            <person name="Rokhsar D.S."/>
        </authorList>
    </citation>
    <scope>NUCLEOTIDE SEQUENCE [LARGE SCALE GENOMIC DNA]</scope>
    <source>
        <strain evidence="4">cv. Nemared</strain>
    </source>
</reference>
<proteinExistence type="inferred from homology"/>